<protein>
    <submittedName>
        <fullName evidence="1">Uncharacterized protein</fullName>
    </submittedName>
</protein>
<reference evidence="1 2" key="1">
    <citation type="submission" date="2019-01" db="EMBL/GenBank/DDBJ databases">
        <authorList>
            <person name="Li J."/>
        </authorList>
    </citation>
    <scope>NUCLEOTIDE SEQUENCE [LARGE SCALE GENOMIC DNA]</scope>
    <source>
        <strain evidence="1 2">CGMCC 4.7180</strain>
    </source>
</reference>
<evidence type="ECO:0000313" key="1">
    <source>
        <dbReference type="EMBL" id="RXZ51901.1"/>
    </source>
</evidence>
<proteinExistence type="predicted"/>
<dbReference type="Proteomes" id="UP000292881">
    <property type="component" value="Unassembled WGS sequence"/>
</dbReference>
<accession>A0A4Q2JU03</accession>
<gene>
    <name evidence="1" type="ORF">ESO86_00140</name>
</gene>
<comment type="caution">
    <text evidence="1">The sequence shown here is derived from an EMBL/GenBank/DDBJ whole genome shotgun (WGS) entry which is preliminary data.</text>
</comment>
<name>A0A4Q2JU03_9MICO</name>
<keyword evidence="2" id="KW-1185">Reference proteome</keyword>
<sequence>MRYWQPKLRTVQRGEWLQFDGSRRIAVIRMVQRSTPPRSLLRAETWAPDAAARVFIGYFPADELRLAAECVWDEYQAAIAAQHQEGTMVRTHDHGVEWHPLLSAEERTPGVWTMVDSSGRAYGAVRILREGESILYVGELRGERLGGRSVRLREAAERVHKAYVAAQRL</sequence>
<dbReference type="AlphaFoldDB" id="A0A4Q2JU03"/>
<organism evidence="1 2">
    <name type="scientific">Agromyces binzhouensis</name>
    <dbReference type="NCBI Taxonomy" id="1817495"/>
    <lineage>
        <taxon>Bacteria</taxon>
        <taxon>Bacillati</taxon>
        <taxon>Actinomycetota</taxon>
        <taxon>Actinomycetes</taxon>
        <taxon>Micrococcales</taxon>
        <taxon>Microbacteriaceae</taxon>
        <taxon>Agromyces</taxon>
    </lineage>
</organism>
<dbReference type="RefSeq" id="WP_165307146.1">
    <property type="nucleotide sequence ID" value="NZ_SDPL01000001.1"/>
</dbReference>
<dbReference type="EMBL" id="SDPL01000001">
    <property type="protein sequence ID" value="RXZ51901.1"/>
    <property type="molecule type" value="Genomic_DNA"/>
</dbReference>
<evidence type="ECO:0000313" key="2">
    <source>
        <dbReference type="Proteomes" id="UP000292881"/>
    </source>
</evidence>